<keyword evidence="2 5" id="KW-0808">Transferase</keyword>
<keyword evidence="4" id="KW-0680">Restriction system</keyword>
<evidence type="ECO:0000256" key="1">
    <source>
        <dbReference type="ARBA" id="ARBA00022603"/>
    </source>
</evidence>
<dbReference type="RefSeq" id="WP_115250276.1">
    <property type="nucleotide sequence ID" value="NZ_UHFF01000002.1"/>
</dbReference>
<dbReference type="InterPro" id="IPR029063">
    <property type="entry name" value="SAM-dependent_MTases_sf"/>
</dbReference>
<dbReference type="SUPFAM" id="SSF53335">
    <property type="entry name" value="S-adenosyl-L-methionine-dependent methyltransferases"/>
    <property type="match status" value="1"/>
</dbReference>
<evidence type="ECO:0000256" key="3">
    <source>
        <dbReference type="ARBA" id="ARBA00022691"/>
    </source>
</evidence>
<dbReference type="Gene3D" id="3.90.120.10">
    <property type="entry name" value="DNA Methylase, subunit A, domain 2"/>
    <property type="match status" value="1"/>
</dbReference>
<sequence>MIKKICNVNPSGKGINGNVYDLDYLCPTITTNKGEGLKILIKNATKKGYLIADNGDGIDTAYPDSKTRRGRVQKSMSHTITTDDSKAVVVQKPRGFNKGGLHEVSPSITKSSWQENNFLVHEYRIRKLTPKECWRLMGCSDEDFKKAEQVNSNSQLYKQAGNAIVVDVLEAIFKQLFLSEVQNEHRRSDKVF</sequence>
<dbReference type="Proteomes" id="UP000254461">
    <property type="component" value="Unassembled WGS sequence"/>
</dbReference>
<reference evidence="5 6" key="1">
    <citation type="submission" date="2018-06" db="EMBL/GenBank/DDBJ databases">
        <authorList>
            <consortium name="Pathogen Informatics"/>
            <person name="Doyle S."/>
        </authorList>
    </citation>
    <scope>NUCLEOTIDE SEQUENCE [LARGE SCALE GENOMIC DNA]</scope>
    <source>
        <strain evidence="5 6">NCTC12092</strain>
    </source>
</reference>
<evidence type="ECO:0000313" key="6">
    <source>
        <dbReference type="Proteomes" id="UP000254461"/>
    </source>
</evidence>
<dbReference type="GO" id="GO:0003886">
    <property type="term" value="F:DNA (cytosine-5-)-methyltransferase activity"/>
    <property type="evidence" value="ECO:0007669"/>
    <property type="project" value="UniProtKB-EC"/>
</dbReference>
<dbReference type="GO" id="GO:0032259">
    <property type="term" value="P:methylation"/>
    <property type="evidence" value="ECO:0007669"/>
    <property type="project" value="UniProtKB-KW"/>
</dbReference>
<accession>A0A380JML2</accession>
<dbReference type="Pfam" id="PF00145">
    <property type="entry name" value="DNA_methylase"/>
    <property type="match status" value="1"/>
</dbReference>
<evidence type="ECO:0000313" key="5">
    <source>
        <dbReference type="EMBL" id="SUN44633.1"/>
    </source>
</evidence>
<dbReference type="EC" id="2.1.1.37" evidence="5"/>
<evidence type="ECO:0000256" key="2">
    <source>
        <dbReference type="ARBA" id="ARBA00022679"/>
    </source>
</evidence>
<dbReference type="AlphaFoldDB" id="A0A380JML2"/>
<dbReference type="PROSITE" id="PS00095">
    <property type="entry name" value="C5_MTASE_2"/>
    <property type="match status" value="1"/>
</dbReference>
<name>A0A380JML2_9STRE</name>
<gene>
    <name evidence="5" type="primary">dcm2</name>
    <name evidence="5" type="ORF">NCTC12092_00160</name>
</gene>
<keyword evidence="1 5" id="KW-0489">Methyltransferase</keyword>
<evidence type="ECO:0000256" key="4">
    <source>
        <dbReference type="ARBA" id="ARBA00022747"/>
    </source>
</evidence>
<dbReference type="GO" id="GO:0009307">
    <property type="term" value="P:DNA restriction-modification system"/>
    <property type="evidence" value="ECO:0007669"/>
    <property type="project" value="UniProtKB-KW"/>
</dbReference>
<keyword evidence="3" id="KW-0949">S-adenosyl-L-methionine</keyword>
<dbReference type="EMBL" id="UHFF01000002">
    <property type="protein sequence ID" value="SUN44633.1"/>
    <property type="molecule type" value="Genomic_DNA"/>
</dbReference>
<dbReference type="InterPro" id="IPR031303">
    <property type="entry name" value="C5_meth_CS"/>
</dbReference>
<protein>
    <submittedName>
        <fullName evidence="5">DNA (Cytosine-5-)-methyltransferase</fullName>
        <ecNumber evidence="5">2.1.1.37</ecNumber>
    </submittedName>
</protein>
<dbReference type="InterPro" id="IPR001525">
    <property type="entry name" value="C5_MeTfrase"/>
</dbReference>
<organism evidence="5 6">
    <name type="scientific">Streptococcus equi subsp. equi</name>
    <dbReference type="NCBI Taxonomy" id="148942"/>
    <lineage>
        <taxon>Bacteria</taxon>
        <taxon>Bacillati</taxon>
        <taxon>Bacillota</taxon>
        <taxon>Bacilli</taxon>
        <taxon>Lactobacillales</taxon>
        <taxon>Streptococcaceae</taxon>
        <taxon>Streptococcus</taxon>
    </lineage>
</organism>
<proteinExistence type="predicted"/>